<dbReference type="PANTHER" id="PTHR13693">
    <property type="entry name" value="CLASS II AMINOTRANSFERASE/8-AMINO-7-OXONONANOATE SYNTHASE"/>
    <property type="match status" value="1"/>
</dbReference>
<accession>A9KGJ5</accession>
<evidence type="ECO:0000256" key="2">
    <source>
        <dbReference type="ARBA" id="ARBA00022679"/>
    </source>
</evidence>
<dbReference type="Gene3D" id="3.40.640.10">
    <property type="entry name" value="Type I PLP-dependent aspartate aminotransferase-like (Major domain)"/>
    <property type="match status" value="1"/>
</dbReference>
<evidence type="ECO:0000313" key="4">
    <source>
        <dbReference type="EMBL" id="ABS77044.1"/>
    </source>
</evidence>
<protein>
    <submittedName>
        <fullName evidence="4">Aminotransferase family protein</fullName>
    </submittedName>
</protein>
<feature type="domain" description="Aminotransferase class I/classII large" evidence="3">
    <location>
        <begin position="51"/>
        <end position="392"/>
    </location>
</feature>
<dbReference type="InterPro" id="IPR015424">
    <property type="entry name" value="PyrdxlP-dep_Trfase"/>
</dbReference>
<dbReference type="GO" id="GO:0008483">
    <property type="term" value="F:transaminase activity"/>
    <property type="evidence" value="ECO:0007669"/>
    <property type="project" value="UniProtKB-KW"/>
</dbReference>
<evidence type="ECO:0000313" key="5">
    <source>
        <dbReference type="Proteomes" id="UP000008555"/>
    </source>
</evidence>
<gene>
    <name evidence="4" type="ordered locus">CBUD_1707</name>
</gene>
<dbReference type="InterPro" id="IPR050087">
    <property type="entry name" value="AON_synthase_class-II"/>
</dbReference>
<dbReference type="RefSeq" id="WP_005769112.1">
    <property type="nucleotide sequence ID" value="NC_009727.1"/>
</dbReference>
<keyword evidence="4" id="KW-0032">Aminotransferase</keyword>
<dbReference type="AlphaFoldDB" id="A9KGJ5"/>
<proteinExistence type="predicted"/>
<organism evidence="4 5">
    <name type="scientific">Coxiella burnetii (strain Dugway 5J108-111)</name>
    <dbReference type="NCBI Taxonomy" id="434922"/>
    <lineage>
        <taxon>Bacteria</taxon>
        <taxon>Pseudomonadati</taxon>
        <taxon>Pseudomonadota</taxon>
        <taxon>Gammaproteobacteria</taxon>
        <taxon>Legionellales</taxon>
        <taxon>Coxiellaceae</taxon>
        <taxon>Coxiella</taxon>
    </lineage>
</organism>
<evidence type="ECO:0000256" key="1">
    <source>
        <dbReference type="ARBA" id="ARBA00001933"/>
    </source>
</evidence>
<comment type="cofactor">
    <cofactor evidence="1">
        <name>pyridoxal 5'-phosphate</name>
        <dbReference type="ChEBI" id="CHEBI:597326"/>
    </cofactor>
</comment>
<reference evidence="4 5" key="1">
    <citation type="journal article" date="2009" name="Infect. Immun.">
        <title>Comparative genomics reveal extensive transposon-mediated genomic plasticity and diversity among potential effector proteins within the genus Coxiella.</title>
        <authorList>
            <person name="Beare P.A."/>
            <person name="Unsworth N."/>
            <person name="Andoh M."/>
            <person name="Voth D.E."/>
            <person name="Omsland A."/>
            <person name="Gilk S.D."/>
            <person name="Williams K.P."/>
            <person name="Sobral B.W."/>
            <person name="Kupko J.J.III."/>
            <person name="Porcella S.F."/>
            <person name="Samuel J.E."/>
            <person name="Heinzen R.A."/>
        </authorList>
    </citation>
    <scope>NUCLEOTIDE SEQUENCE [LARGE SCALE GENOMIC DNA]</scope>
    <source>
        <strain evidence="4 5">Dugway 5J108-111</strain>
    </source>
</reference>
<dbReference type="GO" id="GO:0030170">
    <property type="term" value="F:pyridoxal phosphate binding"/>
    <property type="evidence" value="ECO:0007669"/>
    <property type="project" value="InterPro"/>
</dbReference>
<sequence>MKEFNNYRNNAKAIPLGDLGWQSAEDSGLLNLICKPASHDRIEDQFGHNFVNLGCSSYLGLNTDSRIIEGAVEGVRRAGQMVLSTSRLRTYSQILAETEETLSELYGAPILTNVACDITSSGILPLISSGHITDTEKVITVFDKNAHFSINFAKPICADEAPVITCPHNDLDYLEAICKKHQRVAYICDGIYSLGDKAPVRELLLLQEKYGLFLYIDDTHGLSIYGQSGEGYAKSIIGELNPITMIVSSLGKAFGACGTILMYGAKHKTNLIKRHGGAIAWSQPLSSANCGAIIASAKIHKTDELQQLQTQLQTKIKLFDSLVPNPQSGSDFPIRLIHIGDAKTIADIAKAIYKEGFYASPVSFPVLKQGKAALRIMMRSNLRDEEIIKFCQLLKNFM</sequence>
<dbReference type="Proteomes" id="UP000008555">
    <property type="component" value="Chromosome"/>
</dbReference>
<dbReference type="Gene3D" id="3.90.1150.10">
    <property type="entry name" value="Aspartate Aminotransferase, domain 1"/>
    <property type="match status" value="1"/>
</dbReference>
<dbReference type="NCBIfam" id="NF005697">
    <property type="entry name" value="PRK07505.1"/>
    <property type="match status" value="1"/>
</dbReference>
<dbReference type="KEGG" id="cbd:CBUD_1707"/>
<name>A9KGJ5_COXBN</name>
<dbReference type="HOGENOM" id="CLU_015846_11_0_6"/>
<dbReference type="EMBL" id="CP000733">
    <property type="protein sequence ID" value="ABS77044.1"/>
    <property type="molecule type" value="Genomic_DNA"/>
</dbReference>
<keyword evidence="2" id="KW-0808">Transferase</keyword>
<dbReference type="Pfam" id="PF00155">
    <property type="entry name" value="Aminotran_1_2"/>
    <property type="match status" value="1"/>
</dbReference>
<evidence type="ECO:0000259" key="3">
    <source>
        <dbReference type="Pfam" id="PF00155"/>
    </source>
</evidence>
<dbReference type="InterPro" id="IPR004839">
    <property type="entry name" value="Aminotransferase_I/II_large"/>
</dbReference>
<dbReference type="InterPro" id="IPR015422">
    <property type="entry name" value="PyrdxlP-dep_Trfase_small"/>
</dbReference>
<dbReference type="InterPro" id="IPR015421">
    <property type="entry name" value="PyrdxlP-dep_Trfase_major"/>
</dbReference>
<dbReference type="SUPFAM" id="SSF53383">
    <property type="entry name" value="PLP-dependent transferases"/>
    <property type="match status" value="1"/>
</dbReference>